<organism evidence="2 3">
    <name type="scientific">Mycetocola zhadangensis</name>
    <dbReference type="NCBI Taxonomy" id="1164595"/>
    <lineage>
        <taxon>Bacteria</taxon>
        <taxon>Bacillati</taxon>
        <taxon>Actinomycetota</taxon>
        <taxon>Actinomycetes</taxon>
        <taxon>Micrococcales</taxon>
        <taxon>Microbacteriaceae</taxon>
        <taxon>Mycetocola</taxon>
    </lineage>
</organism>
<accession>A0A3L7J562</accession>
<dbReference type="Gene3D" id="1.20.1260.10">
    <property type="match status" value="1"/>
</dbReference>
<proteinExistence type="predicted"/>
<gene>
    <name evidence="2" type="ORF">D9V28_02365</name>
</gene>
<name>A0A3L7J562_9MICO</name>
<dbReference type="OrthoDB" id="3728083at2"/>
<dbReference type="InterPro" id="IPR059125">
    <property type="entry name" value="Ferritin_actino"/>
</dbReference>
<dbReference type="EMBL" id="RCWJ01000001">
    <property type="protein sequence ID" value="RLQ85733.1"/>
    <property type="molecule type" value="Genomic_DNA"/>
</dbReference>
<feature type="domain" description="Ferritin-like" evidence="1">
    <location>
        <begin position="28"/>
        <end position="187"/>
    </location>
</feature>
<keyword evidence="3" id="KW-1185">Reference proteome</keyword>
<evidence type="ECO:0000313" key="3">
    <source>
        <dbReference type="Proteomes" id="UP000282460"/>
    </source>
</evidence>
<sequence>MPRLRPRSSQVVSTKVDFAELAPDTSSYLGLVAYLQLGFFQSISMVSAISELAAKETLSTAAGFALAKHSGLVAEIRRRGDDPTEIMAPYVSRVDDFLTLTRGASVNENLLSIYITQGFLDDFFIRLSDGLPHDQGARYASLLGADSGSAGIVSLLTDAIGVDPKRAHFLAMCGRRLLGDTLLLAQSALVLDGHSESEDARIEPVFTELIATHTRRMDALGLTA</sequence>
<comment type="caution">
    <text evidence="2">The sequence shown here is derived from an EMBL/GenBank/DDBJ whole genome shotgun (WGS) entry which is preliminary data.</text>
</comment>
<reference evidence="2 3" key="1">
    <citation type="submission" date="2018-10" db="EMBL/GenBank/DDBJ databases">
        <authorList>
            <person name="Li J."/>
        </authorList>
    </citation>
    <scope>NUCLEOTIDE SEQUENCE [LARGE SCALE GENOMIC DNA]</scope>
    <source>
        <strain evidence="2 3">ZD1-4</strain>
    </source>
</reference>
<evidence type="ECO:0000313" key="2">
    <source>
        <dbReference type="EMBL" id="RLQ85733.1"/>
    </source>
</evidence>
<dbReference type="AlphaFoldDB" id="A0A3L7J562"/>
<dbReference type="Pfam" id="PF13794">
    <property type="entry name" value="MiaE_2"/>
    <property type="match status" value="1"/>
</dbReference>
<dbReference type="InterPro" id="IPR012347">
    <property type="entry name" value="Ferritin-like"/>
</dbReference>
<evidence type="ECO:0000259" key="1">
    <source>
        <dbReference type="Pfam" id="PF13794"/>
    </source>
</evidence>
<dbReference type="Proteomes" id="UP000282460">
    <property type="component" value="Unassembled WGS sequence"/>
</dbReference>
<protein>
    <recommendedName>
        <fullName evidence="1">Ferritin-like domain-containing protein</fullName>
    </recommendedName>
</protein>